<reference evidence="2" key="1">
    <citation type="journal article" date="2015" name="Nat. Genet.">
        <title>The genome and transcriptome of the zoonotic hookworm Ancylostoma ceylanicum identify infection-specific gene families.</title>
        <authorList>
            <person name="Schwarz E.M."/>
            <person name="Hu Y."/>
            <person name="Antoshechkin I."/>
            <person name="Miller M.M."/>
            <person name="Sternberg P.W."/>
            <person name="Aroian R.V."/>
        </authorList>
    </citation>
    <scope>NUCLEOTIDE SEQUENCE</scope>
    <source>
        <strain evidence="2">HY135</strain>
    </source>
</reference>
<name>A0A016VGM8_9BILA</name>
<organism evidence="1 2">
    <name type="scientific">Ancylostoma ceylanicum</name>
    <dbReference type="NCBI Taxonomy" id="53326"/>
    <lineage>
        <taxon>Eukaryota</taxon>
        <taxon>Metazoa</taxon>
        <taxon>Ecdysozoa</taxon>
        <taxon>Nematoda</taxon>
        <taxon>Chromadorea</taxon>
        <taxon>Rhabditida</taxon>
        <taxon>Rhabditina</taxon>
        <taxon>Rhabditomorpha</taxon>
        <taxon>Strongyloidea</taxon>
        <taxon>Ancylostomatidae</taxon>
        <taxon>Ancylostomatinae</taxon>
        <taxon>Ancylostoma</taxon>
    </lineage>
</organism>
<keyword evidence="2" id="KW-1185">Reference proteome</keyword>
<protein>
    <submittedName>
        <fullName evidence="1">Uncharacterized protein</fullName>
    </submittedName>
</protein>
<comment type="caution">
    <text evidence="1">The sequence shown here is derived from an EMBL/GenBank/DDBJ whole genome shotgun (WGS) entry which is preliminary data.</text>
</comment>
<accession>A0A016VGM8</accession>
<dbReference type="EMBL" id="JARK01001346">
    <property type="protein sequence ID" value="EYC26789.1"/>
    <property type="molecule type" value="Genomic_DNA"/>
</dbReference>
<evidence type="ECO:0000313" key="2">
    <source>
        <dbReference type="Proteomes" id="UP000024635"/>
    </source>
</evidence>
<gene>
    <name evidence="1" type="primary">Acey_s0010.g967</name>
    <name evidence="1" type="ORF">Y032_0010g967</name>
</gene>
<proteinExistence type="predicted"/>
<dbReference type="Proteomes" id="UP000024635">
    <property type="component" value="Unassembled WGS sequence"/>
</dbReference>
<dbReference type="AlphaFoldDB" id="A0A016VGM8"/>
<sequence length="126" mass="13983">MEGQRSTQTFVGVECGWEWVHPQLYQGVDPKSWGTYPRQLENVPPRALAAVPRARYWVPADEGTTGVIHSTLSSSLTSRYAPKTQKVGGAVGVLPAHRPHECLSTTNRSRNSANLLQSDEFSCFRK</sequence>
<evidence type="ECO:0000313" key="1">
    <source>
        <dbReference type="EMBL" id="EYC26789.1"/>
    </source>
</evidence>